<dbReference type="SUPFAM" id="SSF53146">
    <property type="entry name" value="Nitrogenase accessory factor-like"/>
    <property type="match status" value="1"/>
</dbReference>
<dbReference type="OrthoDB" id="280278at2"/>
<dbReference type="PANTHER" id="PTHR42983:SF1">
    <property type="entry name" value="IRON-MOLYBDENUM PROTEIN"/>
    <property type="match status" value="1"/>
</dbReference>
<gene>
    <name evidence="2" type="ORF">AT15_05930</name>
</gene>
<dbReference type="Proteomes" id="UP000077339">
    <property type="component" value="Unassembled WGS sequence"/>
</dbReference>
<dbReference type="AlphaFoldDB" id="A0A182C7J7"/>
<dbReference type="RefSeq" id="WP_068345948.1">
    <property type="nucleotide sequence ID" value="NZ_JFHK01000003.1"/>
</dbReference>
<dbReference type="PANTHER" id="PTHR42983">
    <property type="entry name" value="DINITROGENASE IRON-MOLYBDENUM COFACTOR PROTEIN-RELATED"/>
    <property type="match status" value="1"/>
</dbReference>
<proteinExistence type="predicted"/>
<dbReference type="InterPro" id="IPR036105">
    <property type="entry name" value="DiNase_FeMo-co_biosyn_sf"/>
</dbReference>
<protein>
    <submittedName>
        <fullName evidence="2">Dinitrogenase iron-molybdenum cofactor biosynthesis protein</fullName>
    </submittedName>
</protein>
<dbReference type="InterPro" id="IPR033913">
    <property type="entry name" value="MTH1175_dom"/>
</dbReference>
<evidence type="ECO:0000313" key="2">
    <source>
        <dbReference type="EMBL" id="OAA31609.1"/>
    </source>
</evidence>
<dbReference type="InterPro" id="IPR003731">
    <property type="entry name" value="Di-Nase_FeMo-co_biosynth"/>
</dbReference>
<organism evidence="2 3">
    <name type="scientific">Kosmotoga arenicorallina S304</name>
    <dbReference type="NCBI Taxonomy" id="1453497"/>
    <lineage>
        <taxon>Bacteria</taxon>
        <taxon>Thermotogati</taxon>
        <taxon>Thermotogota</taxon>
        <taxon>Thermotogae</taxon>
        <taxon>Kosmotogales</taxon>
        <taxon>Kosmotogaceae</taxon>
        <taxon>Kosmotoga</taxon>
    </lineage>
</organism>
<dbReference type="Gene3D" id="3.30.420.130">
    <property type="entry name" value="Dinitrogenase iron-molybdenum cofactor biosynthesis domain"/>
    <property type="match status" value="1"/>
</dbReference>
<keyword evidence="3" id="KW-1185">Reference proteome</keyword>
<reference evidence="2 3" key="1">
    <citation type="submission" date="2014-02" db="EMBL/GenBank/DDBJ databases">
        <title>Kosmotoga genome sequencing.</title>
        <authorList>
            <person name="Pollo S.M."/>
            <person name="Charchuk R."/>
            <person name="Nesbo C.L."/>
        </authorList>
    </citation>
    <scope>NUCLEOTIDE SEQUENCE [LARGE SCALE GENOMIC DNA]</scope>
    <source>
        <strain evidence="2 3">S304</strain>
    </source>
</reference>
<dbReference type="STRING" id="1453497.AT15_05930"/>
<dbReference type="EMBL" id="JFHK01000003">
    <property type="protein sequence ID" value="OAA31609.1"/>
    <property type="molecule type" value="Genomic_DNA"/>
</dbReference>
<evidence type="ECO:0000259" key="1">
    <source>
        <dbReference type="Pfam" id="PF02579"/>
    </source>
</evidence>
<dbReference type="PATRIC" id="fig|1453497.3.peg.1183"/>
<accession>A0A182C7J7</accession>
<comment type="caution">
    <text evidence="2">The sequence shown here is derived from an EMBL/GenBank/DDBJ whole genome shotgun (WGS) entry which is preliminary data.</text>
</comment>
<evidence type="ECO:0000313" key="3">
    <source>
        <dbReference type="Proteomes" id="UP000077339"/>
    </source>
</evidence>
<feature type="domain" description="Dinitrogenase iron-molybdenum cofactor biosynthesis" evidence="1">
    <location>
        <begin position="15"/>
        <end position="103"/>
    </location>
</feature>
<dbReference type="CDD" id="cd00851">
    <property type="entry name" value="MTH1175"/>
    <property type="match status" value="1"/>
</dbReference>
<dbReference type="Pfam" id="PF02579">
    <property type="entry name" value="Nitro_FeMo-Co"/>
    <property type="match status" value="1"/>
</dbReference>
<sequence>MKLAIPVMSDNGFDAEISEHFGHAPYFAFVELDGDTVLGATVEKNPFERHGPGEIPNYIHSKGATVLITRGIGARAIAFFESFGIHVVRGASGTVRDIVDSYLSGNLESTPYEPREKFHNH</sequence>
<name>A0A182C7J7_9BACT</name>